<dbReference type="Proteomes" id="UP000008281">
    <property type="component" value="Unassembled WGS sequence"/>
</dbReference>
<dbReference type="Pfam" id="PF00646">
    <property type="entry name" value="F-box"/>
    <property type="match status" value="1"/>
</dbReference>
<protein>
    <recommendedName>
        <fullName evidence="1">F-box domain-containing protein</fullName>
    </recommendedName>
</protein>
<dbReference type="InParanoid" id="E3LIB3"/>
<evidence type="ECO:0000313" key="3">
    <source>
        <dbReference type="Proteomes" id="UP000008281"/>
    </source>
</evidence>
<name>E3LIB3_CAERE</name>
<dbReference type="EMBL" id="DS268409">
    <property type="protein sequence ID" value="EFO94912.1"/>
    <property type="molecule type" value="Genomic_DNA"/>
</dbReference>
<dbReference type="Gene3D" id="1.10.10.1450">
    <property type="match status" value="1"/>
</dbReference>
<gene>
    <name evidence="2" type="ORF">CRE_09350</name>
</gene>
<evidence type="ECO:0000259" key="1">
    <source>
        <dbReference type="SMART" id="SM00256"/>
    </source>
</evidence>
<sequence>MAESIRETPLYLRTCVLYEFLEKKSVFDAYKNFCRKLGDSAMDYAEFEFWFLRFSQGKFDLNHDRSLDPKSHSFTDLLVPKIVEKLIENVELNERMTLRNVCKTFRNVIDNSAQYFKTISISATGSAIELELDNHPIQYTRNCQKSFCDLAVILSYSNLKLERLEIREIDEKIMKRLWAKLDTLNQKIHVESAFIQYETTMEETNILKYLEPGTLKTITLDNRIANQTRPVHPDVVMEALDRVIELEQYKQAEMLHVWPNCCQESFSILGFLNCPRLTFHFYKHHNKRLGVMLLKIVRSTEMKFVILKTQVDSKFGSAKDYLIRNGGEVSDPNRPNVIRVPIKKSNDFFEVQLNSLEIRIERKSF</sequence>
<dbReference type="PANTHER" id="PTHR23015:SF4">
    <property type="entry name" value="DUF38 DOMAIN-CONTAINING PROTEIN-RELATED"/>
    <property type="match status" value="1"/>
</dbReference>
<dbReference type="InterPro" id="IPR041426">
    <property type="entry name" value="Mos1_HTH"/>
</dbReference>
<dbReference type="InterPro" id="IPR001810">
    <property type="entry name" value="F-box_dom"/>
</dbReference>
<dbReference type="SMART" id="SM00256">
    <property type="entry name" value="FBOX"/>
    <property type="match status" value="1"/>
</dbReference>
<reference evidence="2" key="1">
    <citation type="submission" date="2007-07" db="EMBL/GenBank/DDBJ databases">
        <title>PCAP assembly of the Caenorhabditis remanei genome.</title>
        <authorList>
            <consortium name="The Caenorhabditis remanei Sequencing Consortium"/>
            <person name="Wilson R.K."/>
        </authorList>
    </citation>
    <scope>NUCLEOTIDE SEQUENCE [LARGE SCALE GENOMIC DNA]</scope>
    <source>
        <strain evidence="2">PB4641</strain>
    </source>
</reference>
<dbReference type="Pfam" id="PF17906">
    <property type="entry name" value="HTH_48"/>
    <property type="match status" value="1"/>
</dbReference>
<evidence type="ECO:0000313" key="2">
    <source>
        <dbReference type="EMBL" id="EFO94912.1"/>
    </source>
</evidence>
<dbReference type="InterPro" id="IPR040161">
    <property type="entry name" value="FB224"/>
</dbReference>
<keyword evidence="3" id="KW-1185">Reference proteome</keyword>
<dbReference type="CDD" id="cd22150">
    <property type="entry name" value="F-box_CeFBXA-like"/>
    <property type="match status" value="1"/>
</dbReference>
<dbReference type="InterPro" id="IPR002900">
    <property type="entry name" value="DUF38/FTH_CAE_spp"/>
</dbReference>
<dbReference type="OrthoDB" id="5859751at2759"/>
<organism evidence="3">
    <name type="scientific">Caenorhabditis remanei</name>
    <name type="common">Caenorhabditis vulgaris</name>
    <dbReference type="NCBI Taxonomy" id="31234"/>
    <lineage>
        <taxon>Eukaryota</taxon>
        <taxon>Metazoa</taxon>
        <taxon>Ecdysozoa</taxon>
        <taxon>Nematoda</taxon>
        <taxon>Chromadorea</taxon>
        <taxon>Rhabditida</taxon>
        <taxon>Rhabditina</taxon>
        <taxon>Rhabditomorpha</taxon>
        <taxon>Rhabditoidea</taxon>
        <taxon>Rhabditidae</taxon>
        <taxon>Peloderinae</taxon>
        <taxon>Caenorhabditis</taxon>
    </lineage>
</organism>
<dbReference type="AlphaFoldDB" id="E3LIB3"/>
<dbReference type="eggNOG" id="ENOG502R2BB">
    <property type="taxonomic scope" value="Eukaryota"/>
</dbReference>
<feature type="domain" description="F-box" evidence="1">
    <location>
        <begin position="78"/>
        <end position="118"/>
    </location>
</feature>
<dbReference type="PANTHER" id="PTHR23015">
    <property type="entry name" value="UNCHARACTERIZED C.ELEGANS PROTEIN"/>
    <property type="match status" value="1"/>
</dbReference>
<proteinExistence type="predicted"/>
<dbReference type="GO" id="GO:0045087">
    <property type="term" value="P:innate immune response"/>
    <property type="evidence" value="ECO:0007669"/>
    <property type="project" value="TreeGrafter"/>
</dbReference>
<dbReference type="Pfam" id="PF01827">
    <property type="entry name" value="FTH"/>
    <property type="match status" value="1"/>
</dbReference>
<dbReference type="OMA" id="FEIECAV"/>
<accession>E3LIB3</accession>
<dbReference type="HOGENOM" id="CLU_030831_3_3_1"/>